<dbReference type="STRING" id="543526.Htur_3075"/>
<dbReference type="InterPro" id="IPR000868">
    <property type="entry name" value="Isochorismatase-like_dom"/>
</dbReference>
<organism evidence="4 5">
    <name type="scientific">Haloterrigena turkmenica (strain ATCC 51198 / DSM 5511 / JCM 9101 / NCIMB 13204 / VKM B-1734 / 4k)</name>
    <name type="common">Halococcus turkmenicus</name>
    <dbReference type="NCBI Taxonomy" id="543526"/>
    <lineage>
        <taxon>Archaea</taxon>
        <taxon>Methanobacteriati</taxon>
        <taxon>Methanobacteriota</taxon>
        <taxon>Stenosarchaea group</taxon>
        <taxon>Halobacteria</taxon>
        <taxon>Halobacteriales</taxon>
        <taxon>Natrialbaceae</taxon>
        <taxon>Haloterrigena</taxon>
    </lineage>
</organism>
<dbReference type="CDD" id="cd01014">
    <property type="entry name" value="nicotinamidase_related"/>
    <property type="match status" value="1"/>
</dbReference>
<keyword evidence="1 4" id="KW-0378">Hydrolase</keyword>
<protein>
    <submittedName>
        <fullName evidence="4">Isochorismatase hydrolase</fullName>
    </submittedName>
</protein>
<evidence type="ECO:0000256" key="1">
    <source>
        <dbReference type="ARBA" id="ARBA00022801"/>
    </source>
</evidence>
<accession>D2RYX2</accession>
<dbReference type="AlphaFoldDB" id="D2RYX2"/>
<name>D2RYX2_HALTV</name>
<evidence type="ECO:0000256" key="2">
    <source>
        <dbReference type="SAM" id="MobiDB-lite"/>
    </source>
</evidence>
<dbReference type="HOGENOM" id="CLU_068979_5_2_2"/>
<dbReference type="Pfam" id="PF00857">
    <property type="entry name" value="Isochorismatase"/>
    <property type="match status" value="1"/>
</dbReference>
<keyword evidence="5" id="KW-1185">Reference proteome</keyword>
<reference evidence="4 5" key="1">
    <citation type="journal article" date="2010" name="Stand. Genomic Sci.">
        <title>Complete genome sequence of Haloterrigena turkmenica type strain (4k).</title>
        <authorList>
            <person name="Saunders E."/>
            <person name="Tindall B.J."/>
            <person name="Fahnrich R."/>
            <person name="Lapidus A."/>
            <person name="Copeland A."/>
            <person name="Del Rio T.G."/>
            <person name="Lucas S."/>
            <person name="Chen F."/>
            <person name="Tice H."/>
            <person name="Cheng J.F."/>
            <person name="Han C."/>
            <person name="Detter J.C."/>
            <person name="Bruce D."/>
            <person name="Goodwin L."/>
            <person name="Chain P."/>
            <person name="Pitluck S."/>
            <person name="Pati A."/>
            <person name="Ivanova N."/>
            <person name="Mavromatis K."/>
            <person name="Chen A."/>
            <person name="Palaniappan K."/>
            <person name="Land M."/>
            <person name="Hauser L."/>
            <person name="Chang Y.J."/>
            <person name="Jeffries C.D."/>
            <person name="Brettin T."/>
            <person name="Rohde M."/>
            <person name="Goker M."/>
            <person name="Bristow J."/>
            <person name="Eisen J.A."/>
            <person name="Markowitz V."/>
            <person name="Hugenholtz P."/>
            <person name="Klenk H.P."/>
            <person name="Kyrpides N.C."/>
        </authorList>
    </citation>
    <scope>NUCLEOTIDE SEQUENCE [LARGE SCALE GENOMIC DNA]</scope>
    <source>
        <strain evidence="5">ATCC 51198 / DSM 5511 / JCM 9101 / NCIMB 13204 / VKM B-1734 / 4k</strain>
    </source>
</reference>
<feature type="region of interest" description="Disordered" evidence="2">
    <location>
        <begin position="1"/>
        <end position="33"/>
    </location>
</feature>
<feature type="compositionally biased region" description="Acidic residues" evidence="2">
    <location>
        <begin position="9"/>
        <end position="18"/>
    </location>
</feature>
<dbReference type="SUPFAM" id="SSF52499">
    <property type="entry name" value="Isochorismatase-like hydrolases"/>
    <property type="match status" value="1"/>
</dbReference>
<evidence type="ECO:0000313" key="5">
    <source>
        <dbReference type="Proteomes" id="UP000001903"/>
    </source>
</evidence>
<gene>
    <name evidence="4" type="ordered locus">Htur_3075</name>
</gene>
<dbReference type="Proteomes" id="UP000001903">
    <property type="component" value="Chromosome"/>
</dbReference>
<evidence type="ECO:0000259" key="3">
    <source>
        <dbReference type="Pfam" id="PF00857"/>
    </source>
</evidence>
<dbReference type="RefSeq" id="WP_012944201.1">
    <property type="nucleotide sequence ID" value="NC_013743.1"/>
</dbReference>
<dbReference type="InterPro" id="IPR036380">
    <property type="entry name" value="Isochorismatase-like_sf"/>
</dbReference>
<dbReference type="GO" id="GO:0016787">
    <property type="term" value="F:hydrolase activity"/>
    <property type="evidence" value="ECO:0007669"/>
    <property type="project" value="UniProtKB-KW"/>
</dbReference>
<dbReference type="KEGG" id="htu:Htur_3075"/>
<sequence>MTDARADADADDTADADDGPTNRTAPALESDRLENAALVTIDLQTGFDDPSWGKRNNPDAEANAARLLERWRETGRPVVHVRHDSTEPDSPLRSDEPGFAFKPETAPLADEPTMVKSVNSAFIGTDLEDWLRERAIETLVAVGLTTDHCVSTTTRMAENLGFDPIVVADATATFERSLGDDRFDAETVHRTALAHLEGEFATVATIEELLEG</sequence>
<feature type="domain" description="Isochorismatase-like" evidence="3">
    <location>
        <begin position="36"/>
        <end position="208"/>
    </location>
</feature>
<dbReference type="eggNOG" id="arCOG01943">
    <property type="taxonomic scope" value="Archaea"/>
</dbReference>
<dbReference type="PANTHER" id="PTHR43540:SF1">
    <property type="entry name" value="ISOCHORISMATASE HYDROLASE"/>
    <property type="match status" value="1"/>
</dbReference>
<dbReference type="GeneID" id="8743695"/>
<proteinExistence type="predicted"/>
<dbReference type="Gene3D" id="3.40.50.850">
    <property type="entry name" value="Isochorismatase-like"/>
    <property type="match status" value="1"/>
</dbReference>
<dbReference type="InterPro" id="IPR050272">
    <property type="entry name" value="Isochorismatase-like_hydrls"/>
</dbReference>
<dbReference type="EMBL" id="CP001860">
    <property type="protein sequence ID" value="ADB61940.1"/>
    <property type="molecule type" value="Genomic_DNA"/>
</dbReference>
<dbReference type="OrthoDB" id="202119at2157"/>
<evidence type="ECO:0000313" key="4">
    <source>
        <dbReference type="EMBL" id="ADB61940.1"/>
    </source>
</evidence>
<dbReference type="PANTHER" id="PTHR43540">
    <property type="entry name" value="PEROXYUREIDOACRYLATE/UREIDOACRYLATE AMIDOHYDROLASE-RELATED"/>
    <property type="match status" value="1"/>
</dbReference>